<dbReference type="Pfam" id="PF00933">
    <property type="entry name" value="Glyco_hydro_3"/>
    <property type="match status" value="1"/>
</dbReference>
<dbReference type="Gene3D" id="3.40.50.1700">
    <property type="entry name" value="Glycoside hydrolase family 3 C-terminal domain"/>
    <property type="match status" value="1"/>
</dbReference>
<dbReference type="Proteomes" id="UP000275356">
    <property type="component" value="Unassembled WGS sequence"/>
</dbReference>
<dbReference type="SUPFAM" id="SSF51445">
    <property type="entry name" value="(Trans)glycosidases"/>
    <property type="match status" value="1"/>
</dbReference>
<dbReference type="InterPro" id="IPR051915">
    <property type="entry name" value="Cellulose_Degrad_GH3"/>
</dbReference>
<sequence length="767" mass="79598">MTMTDPARTTQDSPTDRVRELLARMTTREKVGQLNQRLFGWQHVRRTRTGYVLSEELLAHAEHWGGIGAVYGLHRADAWSGQSWSNGIAPEAAAEVTRQLQDAVAAVSRLAVPALIVEEAPHGHQGLGGTLLPTTIGQAATFDPEWVAERAAAVAAELASVGAHVALVSGLDLARDPRWGRSEECFGEDPLLAAELTGATVAAMQGEGERIDAAHVAVVVKHLAAQGAAAGGRNAASAVIGRRELHEIHLPPARSAVLADAAGFMSAYNDIDGVPCSANRDLLTGLLRQQWGSRGIVMSDMGALDRLAGPAGGLVEAGALALNAGVDMSMGDVAFTLLEEALARGLVNEAAIDLACERVLRLKDRLGLLDGTRSVEAPARPRFPVPPVDASALVLVKNDGALPLPPGIERVAVIGPNSQDVGCLLGDYVPPLPAGDGVSIAEGLVQTLAAEVRCERGSMVRGELPGGIGRAVDLARWAEVVVLALGGSSRRRYDGEFEDNGAAAGAEDLDVSGGEGADLADVRLPGAQRELVEAVAEAVAGSGTRIVTVMVTGRAQGASPALELSDALLYAWYPGPDGGRVIAETLIGNDEPAGRMPVSVPRSSAELPVTYDRRLEWSPRYLTGPVSPETPFGAGLGYTSWTLGPVEGVPAAAGIEDVDAGRVGVRVRVTNTGRRAGSQVVQLYGRLMVPGLAPRTASLLGHSRVRLEPGESREVEVRIAPSPPALAAIDGPGRLALVAGLDSSVSFDEAVEIDLVVTAAGADSAAL</sequence>
<evidence type="ECO:0000313" key="4">
    <source>
        <dbReference type="Proteomes" id="UP000275356"/>
    </source>
</evidence>
<dbReference type="EMBL" id="RKHQ01000001">
    <property type="protein sequence ID" value="ROR97125.1"/>
    <property type="molecule type" value="Genomic_DNA"/>
</dbReference>
<dbReference type="OrthoDB" id="3187421at2"/>
<name>A0A3N2DBE8_9MICO</name>
<accession>A0A3N2DBE8</accession>
<evidence type="ECO:0000256" key="1">
    <source>
        <dbReference type="ARBA" id="ARBA00022801"/>
    </source>
</evidence>
<organism evidence="3 4">
    <name type="scientific">Salana multivorans</name>
    <dbReference type="NCBI Taxonomy" id="120377"/>
    <lineage>
        <taxon>Bacteria</taxon>
        <taxon>Bacillati</taxon>
        <taxon>Actinomycetota</taxon>
        <taxon>Actinomycetes</taxon>
        <taxon>Micrococcales</taxon>
        <taxon>Beutenbergiaceae</taxon>
        <taxon>Salana</taxon>
    </lineage>
</organism>
<dbReference type="SMART" id="SM01217">
    <property type="entry name" value="Fn3_like"/>
    <property type="match status" value="1"/>
</dbReference>
<dbReference type="SUPFAM" id="SSF52279">
    <property type="entry name" value="Beta-D-glucan exohydrolase, C-terminal domain"/>
    <property type="match status" value="1"/>
</dbReference>
<keyword evidence="4" id="KW-1185">Reference proteome</keyword>
<dbReference type="InterPro" id="IPR036881">
    <property type="entry name" value="Glyco_hydro_3_C_sf"/>
</dbReference>
<evidence type="ECO:0000313" key="3">
    <source>
        <dbReference type="EMBL" id="ROR97125.1"/>
    </source>
</evidence>
<comment type="caution">
    <text evidence="3">The sequence shown here is derived from an EMBL/GenBank/DDBJ whole genome shotgun (WGS) entry which is preliminary data.</text>
</comment>
<dbReference type="InterPro" id="IPR001764">
    <property type="entry name" value="Glyco_hydro_3_N"/>
</dbReference>
<feature type="domain" description="Fibronectin type III-like" evidence="2">
    <location>
        <begin position="679"/>
        <end position="744"/>
    </location>
</feature>
<dbReference type="Gene3D" id="3.20.20.300">
    <property type="entry name" value="Glycoside hydrolase, family 3, N-terminal domain"/>
    <property type="match status" value="1"/>
</dbReference>
<dbReference type="InterPro" id="IPR026891">
    <property type="entry name" value="Fn3-like"/>
</dbReference>
<dbReference type="Pfam" id="PF01915">
    <property type="entry name" value="Glyco_hydro_3_C"/>
    <property type="match status" value="1"/>
</dbReference>
<dbReference type="AlphaFoldDB" id="A0A3N2DBE8"/>
<dbReference type="GO" id="GO:0009251">
    <property type="term" value="P:glucan catabolic process"/>
    <property type="evidence" value="ECO:0007669"/>
    <property type="project" value="TreeGrafter"/>
</dbReference>
<dbReference type="PANTHER" id="PTHR30620">
    <property type="entry name" value="PERIPLASMIC BETA-GLUCOSIDASE-RELATED"/>
    <property type="match status" value="1"/>
</dbReference>
<evidence type="ECO:0000259" key="2">
    <source>
        <dbReference type="SMART" id="SM01217"/>
    </source>
</evidence>
<protein>
    <submittedName>
        <fullName evidence="3">Beta-glucosidase</fullName>
    </submittedName>
</protein>
<dbReference type="PANTHER" id="PTHR30620:SF123">
    <property type="entry name" value="BETA-XYLOSIDASE"/>
    <property type="match status" value="1"/>
</dbReference>
<keyword evidence="1" id="KW-0378">Hydrolase</keyword>
<dbReference type="InterPro" id="IPR002772">
    <property type="entry name" value="Glyco_hydro_3_C"/>
</dbReference>
<dbReference type="Gene3D" id="2.60.40.10">
    <property type="entry name" value="Immunoglobulins"/>
    <property type="match status" value="1"/>
</dbReference>
<dbReference type="PRINTS" id="PR00133">
    <property type="entry name" value="GLHYDRLASE3"/>
</dbReference>
<gene>
    <name evidence="3" type="ORF">EDD28_1718</name>
</gene>
<dbReference type="InterPro" id="IPR017853">
    <property type="entry name" value="GH"/>
</dbReference>
<dbReference type="Pfam" id="PF14310">
    <property type="entry name" value="Fn3-like"/>
    <property type="match status" value="1"/>
</dbReference>
<dbReference type="InterPro" id="IPR013783">
    <property type="entry name" value="Ig-like_fold"/>
</dbReference>
<proteinExistence type="predicted"/>
<dbReference type="InterPro" id="IPR036962">
    <property type="entry name" value="Glyco_hydro_3_N_sf"/>
</dbReference>
<dbReference type="GO" id="GO:0008422">
    <property type="term" value="F:beta-glucosidase activity"/>
    <property type="evidence" value="ECO:0007669"/>
    <property type="project" value="TreeGrafter"/>
</dbReference>
<reference evidence="3 4" key="1">
    <citation type="submission" date="2018-11" db="EMBL/GenBank/DDBJ databases">
        <title>Sequencing the genomes of 1000 actinobacteria strains.</title>
        <authorList>
            <person name="Klenk H.-P."/>
        </authorList>
    </citation>
    <scope>NUCLEOTIDE SEQUENCE [LARGE SCALE GENOMIC DNA]</scope>
    <source>
        <strain evidence="3 4">DSM 13521</strain>
    </source>
</reference>